<dbReference type="GO" id="GO:0006511">
    <property type="term" value="P:ubiquitin-dependent protein catabolic process"/>
    <property type="evidence" value="ECO:0007669"/>
    <property type="project" value="InterPro"/>
</dbReference>
<reference evidence="5 6" key="1">
    <citation type="submission" date="2019-02" db="EMBL/GenBank/DDBJ databases">
        <title>Genome sequencing of the rare red list fungi Phlebia centrifuga.</title>
        <authorList>
            <person name="Buettner E."/>
            <person name="Kellner H."/>
        </authorList>
    </citation>
    <scope>NUCLEOTIDE SEQUENCE [LARGE SCALE GENOMIC DNA]</scope>
    <source>
        <strain evidence="5 6">DSM 108282</strain>
    </source>
</reference>
<evidence type="ECO:0000256" key="1">
    <source>
        <dbReference type="ARBA" id="ARBA00004123"/>
    </source>
</evidence>
<dbReference type="PANTHER" id="PTHR20648">
    <property type="entry name" value="ELONGIN-C"/>
    <property type="match status" value="1"/>
</dbReference>
<gene>
    <name evidence="5" type="ORF">EW026_g1103</name>
</gene>
<dbReference type="FunFam" id="3.30.710.10:FF:000035">
    <property type="entry name" value="Elongin C transcription elongation factor"/>
    <property type="match status" value="1"/>
</dbReference>
<evidence type="ECO:0000256" key="3">
    <source>
        <dbReference type="ARBA" id="ARBA00021347"/>
    </source>
</evidence>
<dbReference type="GO" id="GO:0005634">
    <property type="term" value="C:nucleus"/>
    <property type="evidence" value="ECO:0007669"/>
    <property type="project" value="UniProtKB-SubCell"/>
</dbReference>
<dbReference type="SMART" id="SM00512">
    <property type="entry name" value="Skp1"/>
    <property type="match status" value="1"/>
</dbReference>
<comment type="caution">
    <text evidence="5">The sequence shown here is derived from an EMBL/GenBank/DDBJ whole genome shotgun (WGS) entry which is preliminary data.</text>
</comment>
<dbReference type="EMBL" id="SGPJ01000020">
    <property type="protein sequence ID" value="THH01604.1"/>
    <property type="molecule type" value="Genomic_DNA"/>
</dbReference>
<dbReference type="Gene3D" id="3.30.710.10">
    <property type="entry name" value="Potassium Channel Kv1.1, Chain A"/>
    <property type="match status" value="1"/>
</dbReference>
<evidence type="ECO:0000256" key="2">
    <source>
        <dbReference type="ARBA" id="ARBA00009993"/>
    </source>
</evidence>
<evidence type="ECO:0000256" key="4">
    <source>
        <dbReference type="ARBA" id="ARBA00023242"/>
    </source>
</evidence>
<protein>
    <recommendedName>
        <fullName evidence="3">Elongin-C</fullName>
    </recommendedName>
</protein>
<dbReference type="InterPro" id="IPR011333">
    <property type="entry name" value="SKP1/BTB/POZ_sf"/>
</dbReference>
<sequence length="288" mass="32274">MADNEQDTVKSGEDWIRLVSDDGHSFLIKRKVAMGSGTLRNMLSVDSSFSESASNTCPVHERAIVVEKMCEYLQFKYTYESASPKENVPDFNERIPPELALELGLLRGLEYILVIIIYILCKKYHDAFQGRVWITWASAFQFSVYVGLSPTMDFTMPDPSQTTAAWLNSASLNKCPPPEGQTTWDPSQHRDDSLSNLRRQALNAPPSTFKHPACSAKHSVPVRVIFLVLNIDCTETPLDEIRPTILNEKWGYRPSNVNVKSTSGADEKAVCVKAAFVRACLFHIARAL</sequence>
<name>A0A4S4KSP4_9APHY</name>
<dbReference type="SUPFAM" id="SSF54695">
    <property type="entry name" value="POZ domain"/>
    <property type="match status" value="1"/>
</dbReference>
<dbReference type="AlphaFoldDB" id="A0A4S4KSP4"/>
<comment type="similarity">
    <text evidence="2">Belongs to the SKP1 family.</text>
</comment>
<dbReference type="Proteomes" id="UP000309038">
    <property type="component" value="Unassembled WGS sequence"/>
</dbReference>
<evidence type="ECO:0000313" key="5">
    <source>
        <dbReference type="EMBL" id="THH01604.1"/>
    </source>
</evidence>
<organism evidence="5 6">
    <name type="scientific">Hermanssonia centrifuga</name>
    <dbReference type="NCBI Taxonomy" id="98765"/>
    <lineage>
        <taxon>Eukaryota</taxon>
        <taxon>Fungi</taxon>
        <taxon>Dikarya</taxon>
        <taxon>Basidiomycota</taxon>
        <taxon>Agaricomycotina</taxon>
        <taxon>Agaricomycetes</taxon>
        <taxon>Polyporales</taxon>
        <taxon>Meruliaceae</taxon>
        <taxon>Hermanssonia</taxon>
    </lineage>
</organism>
<dbReference type="InterPro" id="IPR039948">
    <property type="entry name" value="ELC1"/>
</dbReference>
<keyword evidence="6" id="KW-1185">Reference proteome</keyword>
<proteinExistence type="inferred from homology"/>
<keyword evidence="4" id="KW-0539">Nucleus</keyword>
<accession>A0A4S4KSP4</accession>
<dbReference type="InterPro" id="IPR001232">
    <property type="entry name" value="SKP1-like"/>
</dbReference>
<evidence type="ECO:0000313" key="6">
    <source>
        <dbReference type="Proteomes" id="UP000309038"/>
    </source>
</evidence>
<comment type="subcellular location">
    <subcellularLocation>
        <location evidence="1">Nucleus</location>
    </subcellularLocation>
</comment>